<feature type="domain" description="PDZ" evidence="7">
    <location>
        <begin position="89"/>
        <end position="159"/>
    </location>
</feature>
<dbReference type="CDD" id="cd07560">
    <property type="entry name" value="Peptidase_S41_CPP"/>
    <property type="match status" value="1"/>
</dbReference>
<dbReference type="InterPro" id="IPR004447">
    <property type="entry name" value="Peptidase_S41A"/>
</dbReference>
<dbReference type="GO" id="GO:0008236">
    <property type="term" value="F:serine-type peptidase activity"/>
    <property type="evidence" value="ECO:0007669"/>
    <property type="project" value="UniProtKB-KW"/>
</dbReference>
<dbReference type="SUPFAM" id="SSF52096">
    <property type="entry name" value="ClpP/crotonase"/>
    <property type="match status" value="1"/>
</dbReference>
<dbReference type="GO" id="GO:0030288">
    <property type="term" value="C:outer membrane-bounded periplasmic space"/>
    <property type="evidence" value="ECO:0007669"/>
    <property type="project" value="TreeGrafter"/>
</dbReference>
<dbReference type="SMART" id="SM00228">
    <property type="entry name" value="PDZ"/>
    <property type="match status" value="1"/>
</dbReference>
<keyword evidence="3 5" id="KW-0378">Hydrolase</keyword>
<dbReference type="GO" id="GO:0006508">
    <property type="term" value="P:proteolysis"/>
    <property type="evidence" value="ECO:0007669"/>
    <property type="project" value="UniProtKB-KW"/>
</dbReference>
<dbReference type="InterPro" id="IPR041489">
    <property type="entry name" value="PDZ_6"/>
</dbReference>
<dbReference type="PROSITE" id="PS50106">
    <property type="entry name" value="PDZ"/>
    <property type="match status" value="1"/>
</dbReference>
<comment type="similarity">
    <text evidence="1 5">Belongs to the peptidase S41A family.</text>
</comment>
<dbReference type="Pfam" id="PF22694">
    <property type="entry name" value="CtpB_N-like"/>
    <property type="match status" value="1"/>
</dbReference>
<dbReference type="OrthoDB" id="9812068at2"/>
<dbReference type="SUPFAM" id="SSF50156">
    <property type="entry name" value="PDZ domain-like"/>
    <property type="match status" value="1"/>
</dbReference>
<dbReference type="InterPro" id="IPR005151">
    <property type="entry name" value="Tail-specific_protease"/>
</dbReference>
<sequence length="384" mass="41694">MKVNKKFLAALIFIVFIASSLFTVSGIYFLLGFNRYQFTDVARLFAAMRLVKTYYVNDIDTNKMVNGAIKGMVGSLDDPHSLYLDQNLYKRLMEQTEGSFGGIGVVMQYNKDKKIVSVISVMKDTPGEKAGLKPGDEIVAIDGTSTTDFSFDQVASHIRGPVDTDVTLTIKNDDGQRDVSITRATIKTSSVAHEMLPDDVGYIRIAMFSENTGKEFTEAYQDLQKQNMKGLVLDLRSNPGGLLTSCVEIAKELVPKGTIVSIVDHDGNKEVYSSSLEEQKYPIVVLIDENSASASEILAGALQDTGAATLVGVKSYGKGSVQQVIPLGSGTALKLTIAKYYTPSGRSIDGVGIEPDVPVTFDVNANDDNQLNTAVDVLKQKINQ</sequence>
<evidence type="ECO:0000256" key="5">
    <source>
        <dbReference type="RuleBase" id="RU004404"/>
    </source>
</evidence>
<keyword evidence="6" id="KW-0812">Transmembrane</keyword>
<dbReference type="InterPro" id="IPR001478">
    <property type="entry name" value="PDZ"/>
</dbReference>
<feature type="transmembrane region" description="Helical" evidence="6">
    <location>
        <begin position="7"/>
        <end position="31"/>
    </location>
</feature>
<keyword evidence="6" id="KW-0472">Membrane</keyword>
<reference evidence="8 9" key="1">
    <citation type="submission" date="2019-03" db="EMBL/GenBank/DDBJ databases">
        <title>Genomic Encyclopedia of Type Strains, Phase IV (KMG-IV): sequencing the most valuable type-strain genomes for metagenomic binning, comparative biology and taxonomic classification.</title>
        <authorList>
            <person name="Goeker M."/>
        </authorList>
    </citation>
    <scope>NUCLEOTIDE SEQUENCE [LARGE SCALE GENOMIC DNA]</scope>
    <source>
        <strain evidence="8 9">DSM 20467</strain>
    </source>
</reference>
<protein>
    <submittedName>
        <fullName evidence="8">Carboxyl-terminal processing protease</fullName>
    </submittedName>
</protein>
<keyword evidence="6" id="KW-1133">Transmembrane helix</keyword>
<dbReference type="FunFam" id="2.30.42.10:FF:000063">
    <property type="entry name" value="Peptidase, S41 family"/>
    <property type="match status" value="1"/>
</dbReference>
<evidence type="ECO:0000256" key="3">
    <source>
        <dbReference type="ARBA" id="ARBA00022801"/>
    </source>
</evidence>
<dbReference type="GO" id="GO:0004175">
    <property type="term" value="F:endopeptidase activity"/>
    <property type="evidence" value="ECO:0007669"/>
    <property type="project" value="TreeGrafter"/>
</dbReference>
<dbReference type="EMBL" id="SMAA01000006">
    <property type="protein sequence ID" value="TCS79591.1"/>
    <property type="molecule type" value="Genomic_DNA"/>
</dbReference>
<dbReference type="Proteomes" id="UP000295188">
    <property type="component" value="Unassembled WGS sequence"/>
</dbReference>
<evidence type="ECO:0000256" key="4">
    <source>
        <dbReference type="ARBA" id="ARBA00022825"/>
    </source>
</evidence>
<dbReference type="SMART" id="SM00245">
    <property type="entry name" value="TSPc"/>
    <property type="match status" value="1"/>
</dbReference>
<accession>A0A4R3KAB9</accession>
<gene>
    <name evidence="8" type="ORF">EDC37_1066</name>
</gene>
<proteinExistence type="inferred from homology"/>
<dbReference type="Gene3D" id="3.90.226.10">
    <property type="entry name" value="2-enoyl-CoA Hydratase, Chain A, domain 1"/>
    <property type="match status" value="1"/>
</dbReference>
<dbReference type="RefSeq" id="WP_132548584.1">
    <property type="nucleotide sequence ID" value="NZ_SMAA01000006.1"/>
</dbReference>
<dbReference type="PANTHER" id="PTHR32060">
    <property type="entry name" value="TAIL-SPECIFIC PROTEASE"/>
    <property type="match status" value="1"/>
</dbReference>
<keyword evidence="9" id="KW-1185">Reference proteome</keyword>
<dbReference type="CDD" id="cd06782">
    <property type="entry name" value="cpPDZ_CPP-like"/>
    <property type="match status" value="1"/>
</dbReference>
<evidence type="ECO:0000256" key="1">
    <source>
        <dbReference type="ARBA" id="ARBA00009179"/>
    </source>
</evidence>
<comment type="caution">
    <text evidence="8">The sequence shown here is derived from an EMBL/GenBank/DDBJ whole genome shotgun (WGS) entry which is preliminary data.</text>
</comment>
<name>A0A4R3KAB9_9FIRM</name>
<dbReference type="InterPro" id="IPR036034">
    <property type="entry name" value="PDZ_sf"/>
</dbReference>
<evidence type="ECO:0000313" key="8">
    <source>
        <dbReference type="EMBL" id="TCS79591.1"/>
    </source>
</evidence>
<dbReference type="NCBIfam" id="TIGR00225">
    <property type="entry name" value="prc"/>
    <property type="match status" value="1"/>
</dbReference>
<evidence type="ECO:0000256" key="2">
    <source>
        <dbReference type="ARBA" id="ARBA00022670"/>
    </source>
</evidence>
<keyword evidence="4 5" id="KW-0720">Serine protease</keyword>
<evidence type="ECO:0000313" key="9">
    <source>
        <dbReference type="Proteomes" id="UP000295188"/>
    </source>
</evidence>
<organism evidence="8 9">
    <name type="scientific">Pectinatus cerevisiiphilus</name>
    <dbReference type="NCBI Taxonomy" id="86956"/>
    <lineage>
        <taxon>Bacteria</taxon>
        <taxon>Bacillati</taxon>
        <taxon>Bacillota</taxon>
        <taxon>Negativicutes</taxon>
        <taxon>Selenomonadales</taxon>
        <taxon>Selenomonadaceae</taxon>
        <taxon>Pectinatus</taxon>
    </lineage>
</organism>
<dbReference type="Pfam" id="PF03572">
    <property type="entry name" value="Peptidase_S41"/>
    <property type="match status" value="1"/>
</dbReference>
<dbReference type="GO" id="GO:0007165">
    <property type="term" value="P:signal transduction"/>
    <property type="evidence" value="ECO:0007669"/>
    <property type="project" value="TreeGrafter"/>
</dbReference>
<evidence type="ECO:0000256" key="6">
    <source>
        <dbReference type="SAM" id="Phobius"/>
    </source>
</evidence>
<dbReference type="Gene3D" id="2.30.42.10">
    <property type="match status" value="1"/>
</dbReference>
<dbReference type="Gene3D" id="3.30.750.44">
    <property type="match status" value="1"/>
</dbReference>
<keyword evidence="2 5" id="KW-0645">Protease</keyword>
<evidence type="ECO:0000259" key="7">
    <source>
        <dbReference type="PROSITE" id="PS50106"/>
    </source>
</evidence>
<dbReference type="AlphaFoldDB" id="A0A4R3KAB9"/>
<dbReference type="InterPro" id="IPR029045">
    <property type="entry name" value="ClpP/crotonase-like_dom_sf"/>
</dbReference>
<dbReference type="InterPro" id="IPR055210">
    <property type="entry name" value="CtpA/B_N"/>
</dbReference>
<dbReference type="PANTHER" id="PTHR32060:SF30">
    <property type="entry name" value="CARBOXY-TERMINAL PROCESSING PROTEASE CTPA"/>
    <property type="match status" value="1"/>
</dbReference>
<dbReference type="Pfam" id="PF17820">
    <property type="entry name" value="PDZ_6"/>
    <property type="match status" value="1"/>
</dbReference>